<dbReference type="AlphaFoldDB" id="A0A2U2JCJ2"/>
<reference evidence="2 3" key="1">
    <citation type="submission" date="2018-05" db="EMBL/GenBank/DDBJ databases">
        <title>Polaribacter aquimarinus sp. nov., isolated from sediment in a sediment of sea.</title>
        <authorList>
            <person name="Lu D."/>
        </authorList>
    </citation>
    <scope>NUCLEOTIDE SEQUENCE [LARGE SCALE GENOMIC DNA]</scope>
    <source>
        <strain evidence="2 3">ZY113</strain>
    </source>
</reference>
<proteinExistence type="predicted"/>
<evidence type="ECO:0000256" key="1">
    <source>
        <dbReference type="SAM" id="Phobius"/>
    </source>
</evidence>
<protein>
    <submittedName>
        <fullName evidence="2">Uncharacterized protein</fullName>
    </submittedName>
</protein>
<dbReference type="Proteomes" id="UP000245670">
    <property type="component" value="Unassembled WGS sequence"/>
</dbReference>
<feature type="transmembrane region" description="Helical" evidence="1">
    <location>
        <begin position="21"/>
        <end position="39"/>
    </location>
</feature>
<name>A0A2U2JCJ2_9FLAO</name>
<organism evidence="2 3">
    <name type="scientific">Polaribacter aquimarinus</name>
    <dbReference type="NCBI Taxonomy" id="2100726"/>
    <lineage>
        <taxon>Bacteria</taxon>
        <taxon>Pseudomonadati</taxon>
        <taxon>Bacteroidota</taxon>
        <taxon>Flavobacteriia</taxon>
        <taxon>Flavobacteriales</taxon>
        <taxon>Flavobacteriaceae</taxon>
    </lineage>
</organism>
<dbReference type="OrthoDB" id="1203036at2"/>
<sequence>MKENYNPIVIQYSETDKESKSVKLMSIFLMLIFAFVPLAEIVTDLDYNTISHFSKYTCIVGYDFSFGEVLTFKPIY</sequence>
<dbReference type="EMBL" id="QFFG01000002">
    <property type="protein sequence ID" value="PWG06058.1"/>
    <property type="molecule type" value="Genomic_DNA"/>
</dbReference>
<keyword evidence="1" id="KW-0472">Membrane</keyword>
<keyword evidence="1" id="KW-0812">Transmembrane</keyword>
<evidence type="ECO:0000313" key="2">
    <source>
        <dbReference type="EMBL" id="PWG06058.1"/>
    </source>
</evidence>
<gene>
    <name evidence="2" type="ORF">DIS07_06400</name>
</gene>
<accession>A0A2U2JCJ2</accession>
<keyword evidence="3" id="KW-1185">Reference proteome</keyword>
<keyword evidence="1" id="KW-1133">Transmembrane helix</keyword>
<dbReference type="RefSeq" id="WP_109404389.1">
    <property type="nucleotide sequence ID" value="NZ_QFFG01000002.1"/>
</dbReference>
<evidence type="ECO:0000313" key="3">
    <source>
        <dbReference type="Proteomes" id="UP000245670"/>
    </source>
</evidence>
<comment type="caution">
    <text evidence="2">The sequence shown here is derived from an EMBL/GenBank/DDBJ whole genome shotgun (WGS) entry which is preliminary data.</text>
</comment>